<dbReference type="InterPro" id="IPR032312">
    <property type="entry name" value="LacZ_4"/>
</dbReference>
<evidence type="ECO:0000256" key="1">
    <source>
        <dbReference type="ARBA" id="ARBA00001412"/>
    </source>
</evidence>
<dbReference type="Pfam" id="PF02836">
    <property type="entry name" value="Glyco_hydro_2_C"/>
    <property type="match status" value="1"/>
</dbReference>
<feature type="compositionally biased region" description="Basic and acidic residues" evidence="8">
    <location>
        <begin position="911"/>
        <end position="928"/>
    </location>
</feature>
<dbReference type="InterPro" id="IPR008979">
    <property type="entry name" value="Galactose-bd-like_sf"/>
</dbReference>
<dbReference type="InterPro" id="IPR006103">
    <property type="entry name" value="Glyco_hydro_2_cat"/>
</dbReference>
<evidence type="ECO:0000256" key="7">
    <source>
        <dbReference type="ARBA" id="ARBA00032230"/>
    </source>
</evidence>
<dbReference type="RefSeq" id="WP_286219013.1">
    <property type="nucleotide sequence ID" value="NZ_AP027729.1"/>
</dbReference>
<accession>A0ABN6XCU8</accession>
<protein>
    <recommendedName>
        <fullName evidence="4">Beta-galactosidase</fullName>
        <ecNumber evidence="3">3.2.1.23</ecNumber>
    </recommendedName>
    <alternativeName>
        <fullName evidence="7">Lactase</fullName>
    </alternativeName>
</protein>
<gene>
    <name evidence="10" type="primary">lacZ_1</name>
    <name evidence="10" type="ORF">GCM10025865_12420</name>
</gene>
<evidence type="ECO:0000256" key="8">
    <source>
        <dbReference type="SAM" id="MobiDB-lite"/>
    </source>
</evidence>
<keyword evidence="11" id="KW-1185">Reference proteome</keyword>
<dbReference type="InterPro" id="IPR050347">
    <property type="entry name" value="Bact_Beta-galactosidase"/>
</dbReference>
<dbReference type="EC" id="3.2.1.23" evidence="3"/>
<evidence type="ECO:0000313" key="11">
    <source>
        <dbReference type="Proteomes" id="UP001321475"/>
    </source>
</evidence>
<keyword evidence="5" id="KW-0378">Hydrolase</keyword>
<dbReference type="Pfam" id="PF02837">
    <property type="entry name" value="Glyco_hydro_2_N"/>
    <property type="match status" value="1"/>
</dbReference>
<dbReference type="InterPro" id="IPR023232">
    <property type="entry name" value="Glyco_hydro_2_AS"/>
</dbReference>
<dbReference type="InterPro" id="IPR004199">
    <property type="entry name" value="B-gal_small/dom_5"/>
</dbReference>
<keyword evidence="6" id="KW-0326">Glycosidase</keyword>
<dbReference type="Pfam" id="PF02929">
    <property type="entry name" value="Bgal_small_N"/>
    <property type="match status" value="1"/>
</dbReference>
<feature type="compositionally biased region" description="Low complexity" evidence="8">
    <location>
        <begin position="10"/>
        <end position="21"/>
    </location>
</feature>
<name>A0ABN6XCU8_9CELL</name>
<dbReference type="InterPro" id="IPR006101">
    <property type="entry name" value="Glyco_hydro_2"/>
</dbReference>
<dbReference type="PANTHER" id="PTHR46323:SF2">
    <property type="entry name" value="BETA-GALACTOSIDASE"/>
    <property type="match status" value="1"/>
</dbReference>
<dbReference type="PROSITE" id="PS00608">
    <property type="entry name" value="GLYCOSYL_HYDROL_F2_2"/>
    <property type="match status" value="1"/>
</dbReference>
<evidence type="ECO:0000256" key="6">
    <source>
        <dbReference type="ARBA" id="ARBA00023295"/>
    </source>
</evidence>
<proteinExistence type="inferred from homology"/>
<evidence type="ECO:0000313" key="10">
    <source>
        <dbReference type="EMBL" id="BDZ41943.1"/>
    </source>
</evidence>
<dbReference type="Gene3D" id="3.20.20.80">
    <property type="entry name" value="Glycosidases"/>
    <property type="match status" value="1"/>
</dbReference>
<comment type="catalytic activity">
    <reaction evidence="1">
        <text>Hydrolysis of terminal non-reducing beta-D-galactose residues in beta-D-galactosides.</text>
        <dbReference type="EC" id="3.2.1.23"/>
    </reaction>
</comment>
<feature type="region of interest" description="Disordered" evidence="8">
    <location>
        <begin position="909"/>
        <end position="933"/>
    </location>
</feature>
<dbReference type="PANTHER" id="PTHR46323">
    <property type="entry name" value="BETA-GALACTOSIDASE"/>
    <property type="match status" value="1"/>
</dbReference>
<dbReference type="Pfam" id="PF16353">
    <property type="entry name" value="LacZ_4"/>
    <property type="match status" value="1"/>
</dbReference>
<evidence type="ECO:0000256" key="5">
    <source>
        <dbReference type="ARBA" id="ARBA00022801"/>
    </source>
</evidence>
<dbReference type="SUPFAM" id="SSF74650">
    <property type="entry name" value="Galactose mutarotase-like"/>
    <property type="match status" value="1"/>
</dbReference>
<feature type="domain" description="Beta galactosidase small chain/" evidence="9">
    <location>
        <begin position="722"/>
        <end position="1012"/>
    </location>
</feature>
<feature type="region of interest" description="Disordered" evidence="8">
    <location>
        <begin position="1"/>
        <end position="23"/>
    </location>
</feature>
<dbReference type="Gene3D" id="2.70.98.10">
    <property type="match status" value="1"/>
</dbReference>
<dbReference type="InterPro" id="IPR036156">
    <property type="entry name" value="Beta-gal/glucu_dom_sf"/>
</dbReference>
<reference evidence="11" key="1">
    <citation type="journal article" date="2019" name="Int. J. Syst. Evol. Microbiol.">
        <title>The Global Catalogue of Microorganisms (GCM) 10K type strain sequencing project: providing services to taxonomists for standard genome sequencing and annotation.</title>
        <authorList>
            <consortium name="The Broad Institute Genomics Platform"/>
            <consortium name="The Broad Institute Genome Sequencing Center for Infectious Disease"/>
            <person name="Wu L."/>
            <person name="Ma J."/>
        </authorList>
    </citation>
    <scope>NUCLEOTIDE SEQUENCE [LARGE SCALE GENOMIC DNA]</scope>
    <source>
        <strain evidence="11">NBRC 108565</strain>
    </source>
</reference>
<dbReference type="InterPro" id="IPR014718">
    <property type="entry name" value="GH-type_carb-bd"/>
</dbReference>
<dbReference type="SUPFAM" id="SSF49303">
    <property type="entry name" value="beta-Galactosidase/glucuronidase domain"/>
    <property type="match status" value="2"/>
</dbReference>
<sequence>MSAADRTWESFTPSTGSTSTPRAHLRTDARTLDLDGAWGFRLSPRADAPTEFVDPAFDTTAWDTVQVPHHWVLDADGRYGTPIYTNIQLPIPLDPPFVPDENPTGDYRTTFTLGGWDAERTLLRFDGVESHLTVWVNGERVGTSTGSRLVREFDVGPLLHDGENTLAVRVCQWSAGTYLEDQDQWWLPGIFRSVALIARPVGAVDDVWVRAGYDHLTGEGRLEIEVEAAPEAFPVVVRLPELDREVTVERAGITVSAVPDVEPWSAEQPRLYAVEVQSTGERLSLRTGFRTVSIEGDRLLVNGTPVTFRGVNRHEYHPDQGRVVDLDAVRTDLLLMKRSNIDAVRTSHYPPHPQILDLFDELGFWVIDECDLETHAFFFVDWVGNPSDDPRWRDAYLDRIERTVERDKNHPSVILWSLGNESGTGQNLAAMAAWVRERDPGRPVHYEGDYTCAYTDVYSRMYPTPVELDIIGAEEGEIFACSPAEAARVRSKPMLLCEYGAALGTGPGGLTDYDERFSAHGRIHGGFIWEWRDHGLRSTAPDGSSYFAYGGDFGEAVHDGNFVMDGLVLSDGAPTAGLAEFAAVSAPLRVLVPGSSDAGHVVVENRSHSSTSDEFALHVAVAGPEGEMHAESVALPTISPGATATVEVPDAVGHLLDEASRRGDDAWATWTVARREASAWAPAGHVVSRTQVVTPQAAPGTATRRRPAVTSRAAAPSSEALTFDDAVFDARTGRLESLFGLPVDGPELELWRAPTDNDVGQGAGSFELGYPESTRGFGAPGPSAAERWRKRGLHRLRRRVESVSADGDSVLVRVTVAAADKAPTLAVTHRWTGLGRTDGGGPITLRTEVSPSRGWDCTWPRVGVHLALPSGLEDVSWVGAGPGESYPDLAEGAWIGHHSAHLDALVTPHARPQESGHRSDVRSLDLRDGAGSGLRIRTVPGPGGHRAGFTYSRHSVHETTAAEHPYELPESRVNHLYLDDAVHGVGSRACGIDPQPRHALWPGARSFRVTFEALDA</sequence>
<evidence type="ECO:0000259" key="9">
    <source>
        <dbReference type="SMART" id="SM01038"/>
    </source>
</evidence>
<organism evidence="10 11">
    <name type="scientific">Paraoerskovia sediminicola</name>
    <dbReference type="NCBI Taxonomy" id="1138587"/>
    <lineage>
        <taxon>Bacteria</taxon>
        <taxon>Bacillati</taxon>
        <taxon>Actinomycetota</taxon>
        <taxon>Actinomycetes</taxon>
        <taxon>Micrococcales</taxon>
        <taxon>Cellulomonadaceae</taxon>
        <taxon>Paraoerskovia</taxon>
    </lineage>
</organism>
<dbReference type="Gene3D" id="2.60.120.260">
    <property type="entry name" value="Galactose-binding domain-like"/>
    <property type="match status" value="1"/>
</dbReference>
<evidence type="ECO:0000256" key="2">
    <source>
        <dbReference type="ARBA" id="ARBA00007401"/>
    </source>
</evidence>
<dbReference type="Proteomes" id="UP001321475">
    <property type="component" value="Chromosome"/>
</dbReference>
<dbReference type="PRINTS" id="PR00132">
    <property type="entry name" value="GLHYDRLASE2"/>
</dbReference>
<comment type="similarity">
    <text evidence="2">Belongs to the glycosyl hydrolase 2 family.</text>
</comment>
<dbReference type="InterPro" id="IPR006104">
    <property type="entry name" value="Glyco_hydro_2_N"/>
</dbReference>
<dbReference type="InterPro" id="IPR013783">
    <property type="entry name" value="Ig-like_fold"/>
</dbReference>
<evidence type="ECO:0000256" key="4">
    <source>
        <dbReference type="ARBA" id="ARBA00013303"/>
    </source>
</evidence>
<dbReference type="Gene3D" id="2.60.40.10">
    <property type="entry name" value="Immunoglobulins"/>
    <property type="match status" value="2"/>
</dbReference>
<dbReference type="InterPro" id="IPR017853">
    <property type="entry name" value="GH"/>
</dbReference>
<dbReference type="EMBL" id="AP027729">
    <property type="protein sequence ID" value="BDZ41943.1"/>
    <property type="molecule type" value="Genomic_DNA"/>
</dbReference>
<dbReference type="SMART" id="SM01038">
    <property type="entry name" value="Bgal_small_N"/>
    <property type="match status" value="1"/>
</dbReference>
<dbReference type="SUPFAM" id="SSF51445">
    <property type="entry name" value="(Trans)glycosidases"/>
    <property type="match status" value="1"/>
</dbReference>
<dbReference type="SUPFAM" id="SSF49785">
    <property type="entry name" value="Galactose-binding domain-like"/>
    <property type="match status" value="1"/>
</dbReference>
<dbReference type="InterPro" id="IPR011013">
    <property type="entry name" value="Gal_mutarotase_sf_dom"/>
</dbReference>
<evidence type="ECO:0000256" key="3">
    <source>
        <dbReference type="ARBA" id="ARBA00012756"/>
    </source>
</evidence>